<feature type="domain" description="C3H1-type" evidence="3">
    <location>
        <begin position="356"/>
        <end position="384"/>
    </location>
</feature>
<keyword evidence="5" id="KW-1185">Reference proteome</keyword>
<organism evidence="4 5">
    <name type="scientific">Lentinula raphanica</name>
    <dbReference type="NCBI Taxonomy" id="153919"/>
    <lineage>
        <taxon>Eukaryota</taxon>
        <taxon>Fungi</taxon>
        <taxon>Dikarya</taxon>
        <taxon>Basidiomycota</taxon>
        <taxon>Agaricomycotina</taxon>
        <taxon>Agaricomycetes</taxon>
        <taxon>Agaricomycetidae</taxon>
        <taxon>Agaricales</taxon>
        <taxon>Marasmiineae</taxon>
        <taxon>Omphalotaceae</taxon>
        <taxon>Lentinula</taxon>
    </lineage>
</organism>
<evidence type="ECO:0000256" key="2">
    <source>
        <dbReference type="SAM" id="Coils"/>
    </source>
</evidence>
<keyword evidence="1" id="KW-0862">Zinc</keyword>
<dbReference type="EMBL" id="MU806060">
    <property type="protein sequence ID" value="KAJ3840874.1"/>
    <property type="molecule type" value="Genomic_DNA"/>
</dbReference>
<sequence length="420" mass="46966">MAGRVSQQMWDEALRSIISVSQATLKRNMELEARVSELEARVSELEMELSQWKRAQSASQFEASERCNVLLQQFSNQDPLVLCVINGQNTFFNRQLLVQGFVGGQSAAHYLTKFISEYLTSEDNQLAGRLSLLSFWISIYFNKSELVELLVNQNICSREQLEGFLAGFCETSPRFIVVEVGIGEGAVDRKIREFIHTCARLPQTVKTFLAGCHESNALYSGPFSGLKAENLLDKLVILRGDSEEDWSDQTFPIDILSVRELLVQVQHHSSNQQLATSIVQTMGSVLRSSTNGGLVSPRSPPHEGSRYIDPRYPLHKQNPPPCNEHYLMVCSKGAGTCKYSHDYILSSEQLSMLSINAKKAPCNWLKSGLQCPYGEACCWGHVCPSGSDCSHLRKGKCWFKGEGMHDDQALVSSSDYIAHR</sequence>
<name>A0AA38PDF6_9AGAR</name>
<feature type="zinc finger region" description="C3H1-type" evidence="1">
    <location>
        <begin position="356"/>
        <end position="384"/>
    </location>
</feature>
<feature type="coiled-coil region" evidence="2">
    <location>
        <begin position="21"/>
        <end position="55"/>
    </location>
</feature>
<comment type="caution">
    <text evidence="4">The sequence shown here is derived from an EMBL/GenBank/DDBJ whole genome shotgun (WGS) entry which is preliminary data.</text>
</comment>
<dbReference type="PANTHER" id="PTHR37543">
    <property type="entry name" value="CCCH ZINC FINGER DNA BINDING PROTEIN (AFU_ORTHOLOGUE AFUA_5G12760)"/>
    <property type="match status" value="1"/>
</dbReference>
<evidence type="ECO:0000259" key="3">
    <source>
        <dbReference type="PROSITE" id="PS50103"/>
    </source>
</evidence>
<dbReference type="GO" id="GO:0008270">
    <property type="term" value="F:zinc ion binding"/>
    <property type="evidence" value="ECO:0007669"/>
    <property type="project" value="UniProtKB-KW"/>
</dbReference>
<evidence type="ECO:0000256" key="1">
    <source>
        <dbReference type="PROSITE-ProRule" id="PRU00723"/>
    </source>
</evidence>
<proteinExistence type="predicted"/>
<dbReference type="InterPro" id="IPR057683">
    <property type="entry name" value="DUF7923"/>
</dbReference>
<gene>
    <name evidence="4" type="ORF">F5878DRAFT_611840</name>
</gene>
<evidence type="ECO:0000313" key="5">
    <source>
        <dbReference type="Proteomes" id="UP001163846"/>
    </source>
</evidence>
<dbReference type="InterPro" id="IPR000571">
    <property type="entry name" value="Znf_CCCH"/>
</dbReference>
<keyword evidence="1" id="KW-0863">Zinc-finger</keyword>
<feature type="domain" description="C3H1-type" evidence="3">
    <location>
        <begin position="316"/>
        <end position="344"/>
    </location>
</feature>
<dbReference type="AlphaFoldDB" id="A0AA38PDF6"/>
<dbReference type="Proteomes" id="UP001163846">
    <property type="component" value="Unassembled WGS sequence"/>
</dbReference>
<reference evidence="4" key="1">
    <citation type="submission" date="2022-08" db="EMBL/GenBank/DDBJ databases">
        <authorList>
            <consortium name="DOE Joint Genome Institute"/>
            <person name="Min B."/>
            <person name="Riley R."/>
            <person name="Sierra-Patev S."/>
            <person name="Naranjo-Ortiz M."/>
            <person name="Looney B."/>
            <person name="Konkel Z."/>
            <person name="Slot J.C."/>
            <person name="Sakamoto Y."/>
            <person name="Steenwyk J.L."/>
            <person name="Rokas A."/>
            <person name="Carro J."/>
            <person name="Camarero S."/>
            <person name="Ferreira P."/>
            <person name="Molpeceres G."/>
            <person name="Ruiz-Duenas F.J."/>
            <person name="Serrano A."/>
            <person name="Henrissat B."/>
            <person name="Drula E."/>
            <person name="Hughes K.W."/>
            <person name="Mata J.L."/>
            <person name="Ishikawa N.K."/>
            <person name="Vargas-Isla R."/>
            <person name="Ushijima S."/>
            <person name="Smith C.A."/>
            <person name="Ahrendt S."/>
            <person name="Andreopoulos W."/>
            <person name="He G."/>
            <person name="Labutti K."/>
            <person name="Lipzen A."/>
            <person name="Ng V."/>
            <person name="Sandor L."/>
            <person name="Barry K."/>
            <person name="Martinez A.T."/>
            <person name="Xiao Y."/>
            <person name="Gibbons J.G."/>
            <person name="Terashima K."/>
            <person name="Hibbett D.S."/>
            <person name="Grigoriev I.V."/>
        </authorList>
    </citation>
    <scope>NUCLEOTIDE SEQUENCE</scope>
    <source>
        <strain evidence="4">TFB9207</strain>
    </source>
</reference>
<protein>
    <recommendedName>
        <fullName evidence="3">C3H1-type domain-containing protein</fullName>
    </recommendedName>
</protein>
<keyword evidence="1" id="KW-0479">Metal-binding</keyword>
<feature type="zinc finger region" description="C3H1-type" evidence="1">
    <location>
        <begin position="316"/>
        <end position="344"/>
    </location>
</feature>
<dbReference type="PROSITE" id="PS50103">
    <property type="entry name" value="ZF_C3H1"/>
    <property type="match status" value="2"/>
</dbReference>
<evidence type="ECO:0000313" key="4">
    <source>
        <dbReference type="EMBL" id="KAJ3840874.1"/>
    </source>
</evidence>
<keyword evidence="2" id="KW-0175">Coiled coil</keyword>
<dbReference type="Pfam" id="PF25540">
    <property type="entry name" value="DUF7923"/>
    <property type="match status" value="1"/>
</dbReference>
<dbReference type="PANTHER" id="PTHR37543:SF1">
    <property type="entry name" value="CCCH ZINC FINGER DNA BINDING PROTEIN (AFU_ORTHOLOGUE AFUA_5G12760)"/>
    <property type="match status" value="1"/>
</dbReference>
<accession>A0AA38PDF6</accession>